<dbReference type="Pfam" id="PF20151">
    <property type="entry name" value="DUF6533"/>
    <property type="match status" value="1"/>
</dbReference>
<protein>
    <recommendedName>
        <fullName evidence="2">DUF6533 domain-containing protein</fullName>
    </recommendedName>
</protein>
<keyword evidence="1" id="KW-0472">Membrane</keyword>
<feature type="domain" description="DUF6533" evidence="2">
    <location>
        <begin position="27"/>
        <end position="68"/>
    </location>
</feature>
<comment type="caution">
    <text evidence="3">The sequence shown here is derived from an EMBL/GenBank/DDBJ whole genome shotgun (WGS) entry which is preliminary data.</text>
</comment>
<dbReference type="AlphaFoldDB" id="A0A4V3X9B2"/>
<organism evidence="3 4">
    <name type="scientific">Hermanssonia centrifuga</name>
    <dbReference type="NCBI Taxonomy" id="98765"/>
    <lineage>
        <taxon>Eukaryota</taxon>
        <taxon>Fungi</taxon>
        <taxon>Dikarya</taxon>
        <taxon>Basidiomycota</taxon>
        <taxon>Agaricomycotina</taxon>
        <taxon>Agaricomycetes</taxon>
        <taxon>Polyporales</taxon>
        <taxon>Meruliaceae</taxon>
        <taxon>Hermanssonia</taxon>
    </lineage>
</organism>
<reference evidence="3 4" key="1">
    <citation type="submission" date="2019-02" db="EMBL/GenBank/DDBJ databases">
        <title>Genome sequencing of the rare red list fungi Phlebia centrifuga.</title>
        <authorList>
            <person name="Buettner E."/>
            <person name="Kellner H."/>
        </authorList>
    </citation>
    <scope>NUCLEOTIDE SEQUENCE [LARGE SCALE GENOMIC DNA]</scope>
    <source>
        <strain evidence="3 4">DSM 108282</strain>
    </source>
</reference>
<evidence type="ECO:0000313" key="4">
    <source>
        <dbReference type="Proteomes" id="UP000309038"/>
    </source>
</evidence>
<evidence type="ECO:0000313" key="3">
    <source>
        <dbReference type="EMBL" id="THG93502.1"/>
    </source>
</evidence>
<feature type="transmembrane region" description="Helical" evidence="1">
    <location>
        <begin position="55"/>
        <end position="75"/>
    </location>
</feature>
<keyword evidence="4" id="KW-1185">Reference proteome</keyword>
<dbReference type="EMBL" id="SGPJ01000643">
    <property type="protein sequence ID" value="THG93502.1"/>
    <property type="molecule type" value="Genomic_DNA"/>
</dbReference>
<accession>A0A4V3X9B2</accession>
<evidence type="ECO:0000259" key="2">
    <source>
        <dbReference type="Pfam" id="PF20151"/>
    </source>
</evidence>
<sequence>MSQVSSDSDAIVSAFQAELGSISTIWSTVALFIYEYILTANQEVTMIWRRKWTSVTWLFVANRYLMIANAIFGLMPSTAQVDIKQSSSLYSTDGRPMFMVELSSWHHA</sequence>
<dbReference type="Proteomes" id="UP000309038">
    <property type="component" value="Unassembled WGS sequence"/>
</dbReference>
<keyword evidence="1" id="KW-0812">Transmembrane</keyword>
<dbReference type="InterPro" id="IPR045340">
    <property type="entry name" value="DUF6533"/>
</dbReference>
<feature type="transmembrane region" description="Helical" evidence="1">
    <location>
        <begin position="12"/>
        <end position="34"/>
    </location>
</feature>
<evidence type="ECO:0000256" key="1">
    <source>
        <dbReference type="SAM" id="Phobius"/>
    </source>
</evidence>
<keyword evidence="1" id="KW-1133">Transmembrane helix</keyword>
<gene>
    <name evidence="3" type="ORF">EW026_g7751</name>
</gene>
<name>A0A4V3X9B2_9APHY</name>
<proteinExistence type="predicted"/>